<feature type="region of interest" description="Disordered" evidence="2">
    <location>
        <begin position="1"/>
        <end position="99"/>
    </location>
</feature>
<gene>
    <name evidence="3" type="ORF">FB45DRAFT_1059866</name>
</gene>
<evidence type="ECO:0000256" key="1">
    <source>
        <dbReference type="SAM" id="Coils"/>
    </source>
</evidence>
<feature type="compositionally biased region" description="Polar residues" evidence="2">
    <location>
        <begin position="144"/>
        <end position="159"/>
    </location>
</feature>
<evidence type="ECO:0000256" key="2">
    <source>
        <dbReference type="SAM" id="MobiDB-lite"/>
    </source>
</evidence>
<name>A0AAD7FLS7_9AGAR</name>
<protein>
    <submittedName>
        <fullName evidence="3">Uncharacterized protein</fullName>
    </submittedName>
</protein>
<proteinExistence type="predicted"/>
<keyword evidence="1" id="KW-0175">Coiled coil</keyword>
<feature type="compositionally biased region" description="Basic and acidic residues" evidence="2">
    <location>
        <begin position="51"/>
        <end position="61"/>
    </location>
</feature>
<accession>A0AAD7FLS7</accession>
<dbReference type="AlphaFoldDB" id="A0AAD7FLS7"/>
<comment type="caution">
    <text evidence="3">The sequence shown here is derived from an EMBL/GenBank/DDBJ whole genome shotgun (WGS) entry which is preliminary data.</text>
</comment>
<dbReference type="Proteomes" id="UP001221142">
    <property type="component" value="Unassembled WGS sequence"/>
</dbReference>
<feature type="compositionally biased region" description="Low complexity" evidence="2">
    <location>
        <begin position="68"/>
        <end position="86"/>
    </location>
</feature>
<dbReference type="EMBL" id="JARKIF010000011">
    <property type="protein sequence ID" value="KAJ7627005.1"/>
    <property type="molecule type" value="Genomic_DNA"/>
</dbReference>
<reference evidence="3" key="1">
    <citation type="submission" date="2023-03" db="EMBL/GenBank/DDBJ databases">
        <title>Massive genome expansion in bonnet fungi (Mycena s.s.) driven by repeated elements and novel gene families across ecological guilds.</title>
        <authorList>
            <consortium name="Lawrence Berkeley National Laboratory"/>
            <person name="Harder C.B."/>
            <person name="Miyauchi S."/>
            <person name="Viragh M."/>
            <person name="Kuo A."/>
            <person name="Thoen E."/>
            <person name="Andreopoulos B."/>
            <person name="Lu D."/>
            <person name="Skrede I."/>
            <person name="Drula E."/>
            <person name="Henrissat B."/>
            <person name="Morin E."/>
            <person name="Kohler A."/>
            <person name="Barry K."/>
            <person name="LaButti K."/>
            <person name="Morin E."/>
            <person name="Salamov A."/>
            <person name="Lipzen A."/>
            <person name="Mereny Z."/>
            <person name="Hegedus B."/>
            <person name="Baldrian P."/>
            <person name="Stursova M."/>
            <person name="Weitz H."/>
            <person name="Taylor A."/>
            <person name="Grigoriev I.V."/>
            <person name="Nagy L.G."/>
            <person name="Martin F."/>
            <person name="Kauserud H."/>
        </authorList>
    </citation>
    <scope>NUCLEOTIDE SEQUENCE</scope>
    <source>
        <strain evidence="3">9284</strain>
    </source>
</reference>
<keyword evidence="4" id="KW-1185">Reference proteome</keyword>
<feature type="coiled-coil region" evidence="1">
    <location>
        <begin position="177"/>
        <end position="232"/>
    </location>
</feature>
<feature type="region of interest" description="Disordered" evidence="2">
    <location>
        <begin position="126"/>
        <end position="159"/>
    </location>
</feature>
<sequence length="239" mass="27509">MPHDWDDCTYQEDTSSPLGSDVDEQSQAHQMERDERESVMSPRACAATRAQRLDDARERNRFNRRLLRNPAPLLQQLEDLARSPTRTRPPPRSSALDGSVIIRGLYDSPGALDSQTGDGTYIEHLQSETPMKRKREHEPDVQDDTLSQSDPDVQDDTLSQSGDVDLQLELYQTQLRLQSVQDQRDNARWERDDLAAERNDLAVERDGLAAELERCKNKVHWLEEKLLEATEMFDSFFKN</sequence>
<evidence type="ECO:0000313" key="4">
    <source>
        <dbReference type="Proteomes" id="UP001221142"/>
    </source>
</evidence>
<evidence type="ECO:0000313" key="3">
    <source>
        <dbReference type="EMBL" id="KAJ7627005.1"/>
    </source>
</evidence>
<organism evidence="3 4">
    <name type="scientific">Roridomyces roridus</name>
    <dbReference type="NCBI Taxonomy" id="1738132"/>
    <lineage>
        <taxon>Eukaryota</taxon>
        <taxon>Fungi</taxon>
        <taxon>Dikarya</taxon>
        <taxon>Basidiomycota</taxon>
        <taxon>Agaricomycotina</taxon>
        <taxon>Agaricomycetes</taxon>
        <taxon>Agaricomycetidae</taxon>
        <taxon>Agaricales</taxon>
        <taxon>Marasmiineae</taxon>
        <taxon>Mycenaceae</taxon>
        <taxon>Roridomyces</taxon>
    </lineage>
</organism>